<dbReference type="VEuPathDB" id="TriTrypDB:LtaPh_2007500"/>
<dbReference type="CDD" id="cd22961">
    <property type="entry name" value="DD_TEX55-like"/>
    <property type="match status" value="1"/>
</dbReference>
<feature type="domain" description="PAS" evidence="3">
    <location>
        <begin position="2746"/>
        <end position="2802"/>
    </location>
</feature>
<dbReference type="InterPro" id="IPR035965">
    <property type="entry name" value="PAS-like_dom_sf"/>
</dbReference>
<evidence type="ECO:0000256" key="1">
    <source>
        <dbReference type="SAM" id="MobiDB-lite"/>
    </source>
</evidence>
<feature type="compositionally biased region" description="Polar residues" evidence="1">
    <location>
        <begin position="444"/>
        <end position="456"/>
    </location>
</feature>
<feature type="region of interest" description="Disordered" evidence="1">
    <location>
        <begin position="2086"/>
        <end position="2118"/>
    </location>
</feature>
<dbReference type="OrthoDB" id="267132at2759"/>
<dbReference type="PROSITE" id="PS50042">
    <property type="entry name" value="CNMP_BINDING_3"/>
    <property type="match status" value="3"/>
</dbReference>
<feature type="compositionally biased region" description="Polar residues" evidence="1">
    <location>
        <begin position="2312"/>
        <end position="2328"/>
    </location>
</feature>
<feature type="region of interest" description="Disordered" evidence="1">
    <location>
        <begin position="2669"/>
        <end position="2717"/>
    </location>
</feature>
<feature type="region of interest" description="Disordered" evidence="1">
    <location>
        <begin position="2560"/>
        <end position="2580"/>
    </location>
</feature>
<dbReference type="EMBL" id="BLBS01000025">
    <property type="protein sequence ID" value="GET88136.1"/>
    <property type="molecule type" value="Genomic_DNA"/>
</dbReference>
<dbReference type="Pfam" id="PF00027">
    <property type="entry name" value="cNMP_binding"/>
    <property type="match status" value="1"/>
</dbReference>
<dbReference type="GO" id="GO:0016301">
    <property type="term" value="F:kinase activity"/>
    <property type="evidence" value="ECO:0007669"/>
    <property type="project" value="UniProtKB-KW"/>
</dbReference>
<dbReference type="GO" id="GO:0004862">
    <property type="term" value="F:cAMP-dependent protein kinase inhibitor activity"/>
    <property type="evidence" value="ECO:0007669"/>
    <property type="project" value="TreeGrafter"/>
</dbReference>
<accession>A0A640KEK3</accession>
<dbReference type="InterPro" id="IPR018490">
    <property type="entry name" value="cNMP-bd_dom_sf"/>
</dbReference>
<dbReference type="Gene3D" id="3.30.450.20">
    <property type="entry name" value="PAS domain"/>
    <property type="match status" value="1"/>
</dbReference>
<dbReference type="SUPFAM" id="SSF51206">
    <property type="entry name" value="cAMP-binding domain-like"/>
    <property type="match status" value="2"/>
</dbReference>
<feature type="compositionally biased region" description="Low complexity" evidence="1">
    <location>
        <begin position="1344"/>
        <end position="1357"/>
    </location>
</feature>
<dbReference type="InterPro" id="IPR013767">
    <property type="entry name" value="PAS_fold"/>
</dbReference>
<keyword evidence="5" id="KW-1185">Reference proteome</keyword>
<dbReference type="GO" id="GO:0034236">
    <property type="term" value="F:protein kinase A catalytic subunit binding"/>
    <property type="evidence" value="ECO:0007669"/>
    <property type="project" value="TreeGrafter"/>
</dbReference>
<dbReference type="GO" id="GO:0006355">
    <property type="term" value="P:regulation of DNA-templated transcription"/>
    <property type="evidence" value="ECO:0007669"/>
    <property type="project" value="InterPro"/>
</dbReference>
<dbReference type="GO" id="GO:0005829">
    <property type="term" value="C:cytosol"/>
    <property type="evidence" value="ECO:0007669"/>
    <property type="project" value="TreeGrafter"/>
</dbReference>
<dbReference type="SMART" id="SM00091">
    <property type="entry name" value="PAS"/>
    <property type="match status" value="1"/>
</dbReference>
<feature type="region of interest" description="Disordered" evidence="1">
    <location>
        <begin position="420"/>
        <end position="552"/>
    </location>
</feature>
<dbReference type="PROSITE" id="PS50112">
    <property type="entry name" value="PAS"/>
    <property type="match status" value="1"/>
</dbReference>
<feature type="compositionally biased region" description="Polar residues" evidence="1">
    <location>
        <begin position="1624"/>
        <end position="1648"/>
    </location>
</feature>
<feature type="region of interest" description="Disordered" evidence="1">
    <location>
        <begin position="1528"/>
        <end position="1553"/>
    </location>
</feature>
<dbReference type="InterPro" id="IPR000595">
    <property type="entry name" value="cNMP-bd_dom"/>
</dbReference>
<dbReference type="PANTHER" id="PTHR11635">
    <property type="entry name" value="CAMP-DEPENDENT PROTEIN KINASE REGULATORY CHAIN"/>
    <property type="match status" value="1"/>
</dbReference>
<feature type="domain" description="Cyclic nucleotide-binding" evidence="2">
    <location>
        <begin position="1915"/>
        <end position="2033"/>
    </location>
</feature>
<feature type="compositionally biased region" description="Low complexity" evidence="1">
    <location>
        <begin position="2701"/>
        <end position="2711"/>
    </location>
</feature>
<keyword evidence="4" id="KW-0808">Transferase</keyword>
<evidence type="ECO:0000313" key="5">
    <source>
        <dbReference type="Proteomes" id="UP000419144"/>
    </source>
</evidence>
<feature type="compositionally biased region" description="Basic and acidic residues" evidence="1">
    <location>
        <begin position="16"/>
        <end position="25"/>
    </location>
</feature>
<feature type="region of interest" description="Disordered" evidence="1">
    <location>
        <begin position="1"/>
        <end position="58"/>
    </location>
</feature>
<dbReference type="InterPro" id="IPR050503">
    <property type="entry name" value="cAMP-dep_PK_reg_su-like"/>
</dbReference>
<protein>
    <submittedName>
        <fullName evidence="4">Protein kinase, putative</fullName>
    </submittedName>
</protein>
<dbReference type="SMART" id="SM00100">
    <property type="entry name" value="cNMP"/>
    <property type="match status" value="2"/>
</dbReference>
<dbReference type="InterPro" id="IPR014710">
    <property type="entry name" value="RmlC-like_jellyroll"/>
</dbReference>
<gene>
    <name evidence="4" type="ORF">LtaPh_2007500</name>
</gene>
<dbReference type="GO" id="GO:0005952">
    <property type="term" value="C:cAMP-dependent protein kinase complex"/>
    <property type="evidence" value="ECO:0007669"/>
    <property type="project" value="InterPro"/>
</dbReference>
<feature type="region of interest" description="Disordered" evidence="1">
    <location>
        <begin position="1727"/>
        <end position="1753"/>
    </location>
</feature>
<feature type="region of interest" description="Disordered" evidence="1">
    <location>
        <begin position="723"/>
        <end position="758"/>
    </location>
</feature>
<feature type="region of interest" description="Disordered" evidence="1">
    <location>
        <begin position="574"/>
        <end position="666"/>
    </location>
</feature>
<feature type="compositionally biased region" description="Low complexity" evidence="1">
    <location>
        <begin position="31"/>
        <end position="42"/>
    </location>
</feature>
<evidence type="ECO:0000259" key="2">
    <source>
        <dbReference type="PROSITE" id="PS50042"/>
    </source>
</evidence>
<feature type="compositionally biased region" description="Basic and acidic residues" evidence="1">
    <location>
        <begin position="2095"/>
        <end position="2113"/>
    </location>
</feature>
<dbReference type="GO" id="GO:0030552">
    <property type="term" value="F:cAMP binding"/>
    <property type="evidence" value="ECO:0007669"/>
    <property type="project" value="TreeGrafter"/>
</dbReference>
<feature type="region of interest" description="Disordered" evidence="1">
    <location>
        <begin position="1671"/>
        <end position="1692"/>
    </location>
</feature>
<dbReference type="Gene3D" id="2.60.120.10">
    <property type="entry name" value="Jelly Rolls"/>
    <property type="match status" value="2"/>
</dbReference>
<feature type="region of interest" description="Disordered" evidence="1">
    <location>
        <begin position="128"/>
        <end position="185"/>
    </location>
</feature>
<evidence type="ECO:0000259" key="3">
    <source>
        <dbReference type="PROSITE" id="PS50112"/>
    </source>
</evidence>
<organism evidence="4 5">
    <name type="scientific">Leishmania tarentolae</name>
    <name type="common">Sauroleishmania tarentolae</name>
    <dbReference type="NCBI Taxonomy" id="5689"/>
    <lineage>
        <taxon>Eukaryota</taxon>
        <taxon>Discoba</taxon>
        <taxon>Euglenozoa</taxon>
        <taxon>Kinetoplastea</taxon>
        <taxon>Metakinetoplastina</taxon>
        <taxon>Trypanosomatida</taxon>
        <taxon>Trypanosomatidae</taxon>
        <taxon>Leishmaniinae</taxon>
        <taxon>Leishmania</taxon>
        <taxon>lizard Leishmania</taxon>
    </lineage>
</organism>
<dbReference type="SUPFAM" id="SSF55785">
    <property type="entry name" value="PYP-like sensor domain (PAS domain)"/>
    <property type="match status" value="1"/>
</dbReference>
<feature type="domain" description="Cyclic nucleotide-binding" evidence="2">
    <location>
        <begin position="2351"/>
        <end position="2408"/>
    </location>
</feature>
<feature type="compositionally biased region" description="Polar residues" evidence="1">
    <location>
        <begin position="2687"/>
        <end position="2700"/>
    </location>
</feature>
<feature type="compositionally biased region" description="Basic residues" evidence="1">
    <location>
        <begin position="420"/>
        <end position="435"/>
    </location>
</feature>
<comment type="caution">
    <text evidence="4">The sequence shown here is derived from an EMBL/GenBank/DDBJ whole genome shotgun (WGS) entry which is preliminary data.</text>
</comment>
<feature type="region of interest" description="Disordered" evidence="1">
    <location>
        <begin position="2473"/>
        <end position="2498"/>
    </location>
</feature>
<feature type="compositionally biased region" description="Low complexity" evidence="1">
    <location>
        <begin position="537"/>
        <end position="546"/>
    </location>
</feature>
<name>A0A640KEK3_LEITA</name>
<dbReference type="NCBIfam" id="TIGR00229">
    <property type="entry name" value="sensory_box"/>
    <property type="match status" value="1"/>
</dbReference>
<keyword evidence="4" id="KW-0418">Kinase</keyword>
<evidence type="ECO:0000313" key="4">
    <source>
        <dbReference type="EMBL" id="GET88136.1"/>
    </source>
</evidence>
<feature type="region of interest" description="Disordered" evidence="1">
    <location>
        <begin position="2259"/>
        <end position="2328"/>
    </location>
</feature>
<feature type="region of interest" description="Disordered" evidence="1">
    <location>
        <begin position="203"/>
        <end position="228"/>
    </location>
</feature>
<feature type="compositionally biased region" description="Polar residues" evidence="1">
    <location>
        <begin position="2276"/>
        <end position="2303"/>
    </location>
</feature>
<dbReference type="CDD" id="cd00038">
    <property type="entry name" value="CAP_ED"/>
    <property type="match status" value="2"/>
</dbReference>
<dbReference type="Proteomes" id="UP000419144">
    <property type="component" value="Unassembled WGS sequence"/>
</dbReference>
<reference evidence="4" key="1">
    <citation type="submission" date="2019-11" db="EMBL/GenBank/DDBJ databases">
        <title>Leishmania tarentolae CDS.</title>
        <authorList>
            <person name="Goto Y."/>
            <person name="Yamagishi J."/>
        </authorList>
    </citation>
    <scope>NUCLEOTIDE SEQUENCE [LARGE SCALE GENOMIC DNA]</scope>
    <source>
        <strain evidence="4">Parrot Tar II</strain>
    </source>
</reference>
<feature type="compositionally biased region" description="Basic and acidic residues" evidence="1">
    <location>
        <begin position="592"/>
        <end position="617"/>
    </location>
</feature>
<feature type="region of interest" description="Disordered" evidence="1">
    <location>
        <begin position="373"/>
        <end position="398"/>
    </location>
</feature>
<proteinExistence type="predicted"/>
<dbReference type="InterPro" id="IPR000014">
    <property type="entry name" value="PAS"/>
</dbReference>
<sequence>MSAFSSSNDSSSDDSVFTRRVEFQGRQRGASSSSSGVPTSESPAPRDEVTIISERVPPCTENAVEAPAAAEGIIRHRRTPLSDVAAMMLSERVTTEASLQSASMWSEDKSSLRVSPVHQRQRRCVAETRPPAIQGSLGSPTEPATELTEQRGRQSSVFVSGSPLKFLPPSRPSSRQRRPSIHSMSAGDLVSATVVRTSSNTLSTLISKRASGRDGNGRRRRYPRDTLTTSRRALSPVLASPTVSAVSPRLLSDEAYLDTFHIPALIAQLALSLMAAKPVDPRVFTRDWLADRLVSEEDEDDAGVDGAGVSMNSGSGIPAQESEVPPRDAVILTRSTELHSSTSLVLQASSSTMGDLASESGAARLCSAGVSCRQGRGERHAHQRHLTNTSGDDETNNSAKADLAAASDGDEDKMGTAVHRHAAVRHVKRQRKARKSATAPMILQQRSVRGISNGTGSRRKELCASSRRNTSEDGSCHSPRGGSLLATLAPPPAEVDEDRESLMAHGGSGSPMQRSEGTDRNATAAAPSSLPPTPNDSSLSSRSSSSFFTAFNTSGTDSVEWARVELESRRATAAEPLASAGVGTLSSPHSTTAERESSTETEKLSVPRANTHNEHRGRQSLHGSRTTETAVAGAPDWVSEEHKGIHNNSSSSSDGKSFFTGPPQRRITVVPSPVITSTVASGSGLLCANAEVNPSPTELSAADSSAIHPEASVVKRDVAKEGFGRSSGAEEGGEAERPGNNAVAGEAETGNSVARGSETDAAAVAAEGDEKGGDGAVGFAMFVPILSIDATTNEVIDYREAAVSPLSAPAFSPLAGGTSVSPSYPTTSSNGVGGGHLTQSHTPTAITSSSGFPPYATRPVSSTFNVLPTPVLAELVGGGLTNTSFGRRGVPNSSFGRRSAPMTGAAGRYVDPSTSNMAGSSSPTVPLTSYTSKDLSARGVGGSVVSCGSMENLQSAGLPKLNSNLAAGSVGSVTAAQTSGSAFVAGGTTSVQERKEVQDDEVTDAITAAPSAFCESAVLHGGADGARNTALSHAKETLGPGAAPSIASSPLSSAMKLESARRLGKLLDQLPTGKYAAAIVFLEGLLSSSGGSSDAAATPESESINIIPTISDVSNLNRGLPSITNTTTGTMLGGVGLSGEGSPPPVGPIAPGRLWPGAFGPDRSPTGRAPSFAHLVMGVSSQAPALAANNRNEDSVGAACMVSRAPEGDHSRSLSKGGNTSVEALVRDALSQSVLRSLPTTHEEIPGGVPSLPLHLEVSGPGPNDGTSVGMHCMSSSIGQESLHGERYANAATSLTHANTSRVSSPVPAAPGGGSGDFISEHSPSKSESSNIPFYKHPSRNEIPSVHCGSSSSPPHGGDAHTTAALQKQQQQQSVASHGTEDCRSSAATAILAESISGPPSSSGGNSSLTMRGISVSRQELTNVASPTQPGTRCVTDSHEAIAPEHSTTHTAAAVGVREVDGGSEDHKDTAPGEAENCVLGSHAAQPKCRKQELLHDHGLVFSDQSLAANSKYQNTITQLSAVGADGEALELSTSSPPTPLKGGQRRRGNGDESTLHLQYGVQHFMALDTVNNPMSLHTPSVESVSSLPWKPTAASLRLEEPPLPSGTASVTNLGADGGDFPRSGNTPGFRQETSNNSQVSDSASPETIQERPRRAQELCGNAVESLSVSAGGNSEEVGWGGTMSNSPSPPLHVQYPDSAGSELELENGDLGTTLRMAVALAAAAGTRSSPKVHGNDPKNKGNTVEPGSMSVTSDPCAGVAVVSWGSVVTAEPFAGEDANEGLSSLTTANEAYANDGLVTHSSQSSPILQSNYKVPHHRMVEGSGAGGDHVSLSSSQTVSLLNTCDGDDATAATSTPALARVGVSADGTCLATPATTPMVTSSVVVAMNSFFSREDHVAPEELEVVREVVGHYDAFASLDETQLETLVRTMTRMELQRGATVVREGDNTLDQLLFIVSGKLAIARRGVVTRTLARGQFYGEMEMSYHVEHSRVTLTAATPTLVLYALKKADYGKIVVHQKDARRYMFLQYVNECVLFKGLSPYIKMRLADSFRVCRLRKGAKLTEQGAPVEWMYLLMSGNVRMTYQAPSSPGGETSDRPFPRRCPAPEEDARHTVTTSHSFSNFAGSTTLSEAHMSSSASAAAASTVAGTSATRYGTVPSGIAGSLSSSLMPVAVASQMLSSTLLSQAAVASMHTDHQQQNLAAERSAFSSESLEGSSLIRMVSPLPSANAATPQLPSAKVACTTNCCWSSDHLLVQGADSAPPRLYSPKPRSRRLQSQQDRGVGCWQSTSQPNAWTASSLDTAGTKPPSPLSTSASLRQSSNAWPGTTIQNNAASTLTTSLPNTAAALVGTADVSSNNATVVVVDRSKGQLVGETEFVFKCKGLFLAVATTPVQAARISRLHFEAIMSRAVVEEMKRSMLLNPDYYFFEFTVPEELKEDMRRMLLRLNVGPAARRHTRHAHQQHLRHSVTGLEGMVARSRSRSGTAGGNKDSGAGRRHFRNSLLLSRHIQREHNRASFMSNIAGGPGGSSNGPNMTTCSSGSNSHRASSPLATVCVQDGARERSDSNTSQVGSKRHHTGHCRFRTAPLEINPTMARLSTRRTTADSTDAAGMKLSTFHYLAAPTVCGGPFASPALASSVVIPSTNSGEDSVPFTPAPAATMGNLSCMKGRGSSSDDHNRYSRATARPTTTGRHTNFTKHTATTTATTTTTSRRRRVSTRGEIVFSGSRNLYRFTAEAMSMNESIVIAVVVDGTIIRWNSVAQSVTGYAPFEAIGKSIFDFIVSEEGRQHMRDTLAVAARFAGKWEQYRLQRLQEQRVFPFRQNTGLYQVGLALSVIPSNYAKTAEVLLLMGREGKYRAASTYAADVAKWLEESLKPQLRQFQRRMVQIESNGWQLTVEDALQVRGNLDACVSMVEQFAKFSLLNMDVVSQSWRPVRVPALLRRFAVEAMTFARQQQHEYYCNIDMVEPKAEVFLDFPQVLAILRLLLGDALQCPNVDEDGNAIVIHAELRVTVVEPTRTRCH</sequence>
<feature type="compositionally biased region" description="Low complexity" evidence="1">
    <location>
        <begin position="1"/>
        <end position="15"/>
    </location>
</feature>
<dbReference type="Pfam" id="PF00989">
    <property type="entry name" value="PAS"/>
    <property type="match status" value="1"/>
</dbReference>
<feature type="region of interest" description="Disordered" evidence="1">
    <location>
        <begin position="1298"/>
        <end position="1383"/>
    </location>
</feature>
<feature type="region of interest" description="Disordered" evidence="1">
    <location>
        <begin position="1597"/>
        <end position="1654"/>
    </location>
</feature>
<feature type="domain" description="Cyclic nucleotide-binding" evidence="2">
    <location>
        <begin position="2036"/>
        <end position="2084"/>
    </location>
</feature>
<dbReference type="PANTHER" id="PTHR11635:SF152">
    <property type="entry name" value="CAMP-DEPENDENT PROTEIN KINASE TYPE I REGULATORY SUBUNIT-RELATED"/>
    <property type="match status" value="1"/>
</dbReference>
<dbReference type="CDD" id="cd00130">
    <property type="entry name" value="PAS"/>
    <property type="match status" value="1"/>
</dbReference>